<keyword evidence="3" id="KW-1185">Reference proteome</keyword>
<dbReference type="EMBL" id="LFZS01000003">
    <property type="protein sequence ID" value="ONN55625.1"/>
    <property type="molecule type" value="Genomic_DNA"/>
</dbReference>
<proteinExistence type="predicted"/>
<protein>
    <submittedName>
        <fullName evidence="2">Membrane protein</fullName>
    </submittedName>
</protein>
<dbReference type="AlphaFoldDB" id="A0A1V2V0A2"/>
<name>A0A1V2V0A2_9GAMM</name>
<sequence length="129" mass="15627">MINQLNFKLKYSRFAIVFQFFIGLCLAALFYQLIPILWWLVTLCLLFISFIFFLKRPQLVQIAYLDQKLWSLSFHSEQTISRVEILKIIDYQIFIVVYFKGDKTLTSVIWFDQMSLSQWKQLKTLEKFY</sequence>
<dbReference type="Proteomes" id="UP000189376">
    <property type="component" value="Unassembled WGS sequence"/>
</dbReference>
<feature type="transmembrane region" description="Helical" evidence="1">
    <location>
        <begin position="12"/>
        <end position="30"/>
    </location>
</feature>
<evidence type="ECO:0000313" key="2">
    <source>
        <dbReference type="EMBL" id="ONN55625.1"/>
    </source>
</evidence>
<keyword evidence="1" id="KW-0472">Membrane</keyword>
<gene>
    <name evidence="2" type="ORF">AC058_07280</name>
</gene>
<evidence type="ECO:0000256" key="1">
    <source>
        <dbReference type="SAM" id="Phobius"/>
    </source>
</evidence>
<comment type="caution">
    <text evidence="2">The sequence shown here is derived from an EMBL/GenBank/DDBJ whole genome shotgun (WGS) entry which is preliminary data.</text>
</comment>
<organism evidence="2 3">
    <name type="scientific">Acinetobacter genomosp. 33YU</name>
    <dbReference type="NCBI Taxonomy" id="1675530"/>
    <lineage>
        <taxon>Bacteria</taxon>
        <taxon>Pseudomonadati</taxon>
        <taxon>Pseudomonadota</taxon>
        <taxon>Gammaproteobacteria</taxon>
        <taxon>Moraxellales</taxon>
        <taxon>Moraxellaceae</taxon>
        <taxon>Acinetobacter</taxon>
    </lineage>
</organism>
<keyword evidence="1" id="KW-0812">Transmembrane</keyword>
<feature type="transmembrane region" description="Helical" evidence="1">
    <location>
        <begin position="36"/>
        <end position="54"/>
    </location>
</feature>
<accession>A0A1V2V0A2</accession>
<keyword evidence="1" id="KW-1133">Transmembrane helix</keyword>
<reference evidence="2 3" key="1">
    <citation type="submission" date="2015-07" db="EMBL/GenBank/DDBJ databases">
        <title>Acinetobacter yuneri, a novel member of Acinetobacter calcoaceticus-Acinetobacter baumannii complex isolated from clinical specimen.</title>
        <authorList>
            <person name="Yu Y."/>
        </authorList>
    </citation>
    <scope>NUCLEOTIDE SEQUENCE [LARGE SCALE GENOMIC DNA]</scope>
    <source>
        <strain evidence="2 3">A362</strain>
    </source>
</reference>
<evidence type="ECO:0000313" key="3">
    <source>
        <dbReference type="Proteomes" id="UP000189376"/>
    </source>
</evidence>
<dbReference type="RefSeq" id="WP_077168983.1">
    <property type="nucleotide sequence ID" value="NZ_LFZS01000003.1"/>
</dbReference>